<evidence type="ECO:0000313" key="3">
    <source>
        <dbReference type="EMBL" id="VTP65614.1"/>
    </source>
</evidence>
<gene>
    <name evidence="3" type="ORF">NCTC13032_02114</name>
</gene>
<dbReference type="InterPro" id="IPR011006">
    <property type="entry name" value="CheY-like_superfamily"/>
</dbReference>
<dbReference type="Proteomes" id="UP000310719">
    <property type="component" value="Chromosome"/>
</dbReference>
<organism evidence="3 4">
    <name type="scientific">Leclercia adecarboxylata</name>
    <dbReference type="NCBI Taxonomy" id="83655"/>
    <lineage>
        <taxon>Bacteria</taxon>
        <taxon>Pseudomonadati</taxon>
        <taxon>Pseudomonadota</taxon>
        <taxon>Gammaproteobacteria</taxon>
        <taxon>Enterobacterales</taxon>
        <taxon>Enterobacteriaceae</taxon>
        <taxon>Leclercia</taxon>
    </lineage>
</organism>
<dbReference type="PROSITE" id="PS50110">
    <property type="entry name" value="RESPONSE_REGULATORY"/>
    <property type="match status" value="1"/>
</dbReference>
<accession>A0A4U9HND6</accession>
<feature type="domain" description="Response regulatory" evidence="2">
    <location>
        <begin position="2"/>
        <end position="70"/>
    </location>
</feature>
<reference evidence="3 4" key="1">
    <citation type="submission" date="2019-05" db="EMBL/GenBank/DDBJ databases">
        <authorList>
            <consortium name="Pathogen Informatics"/>
        </authorList>
    </citation>
    <scope>NUCLEOTIDE SEQUENCE [LARGE SCALE GENOMIC DNA]</scope>
    <source>
        <strain evidence="3 4">NCTC13032</strain>
    </source>
</reference>
<dbReference type="AlphaFoldDB" id="A0A4U9HND6"/>
<evidence type="ECO:0000259" key="2">
    <source>
        <dbReference type="PROSITE" id="PS50110"/>
    </source>
</evidence>
<evidence type="ECO:0000256" key="1">
    <source>
        <dbReference type="PROSITE-ProRule" id="PRU00169"/>
    </source>
</evidence>
<dbReference type="GO" id="GO:0000160">
    <property type="term" value="P:phosphorelay signal transduction system"/>
    <property type="evidence" value="ECO:0007669"/>
    <property type="project" value="InterPro"/>
</dbReference>
<dbReference type="SUPFAM" id="SSF52172">
    <property type="entry name" value="CheY-like"/>
    <property type="match status" value="1"/>
</dbReference>
<protein>
    <recommendedName>
        <fullName evidence="2">Response regulatory domain-containing protein</fullName>
    </recommendedName>
</protein>
<name>A0A4U9HND6_9ENTR</name>
<feature type="modified residue" description="4-aspartylphosphate" evidence="1">
    <location>
        <position position="55"/>
    </location>
</feature>
<dbReference type="Gene3D" id="3.40.50.2300">
    <property type="match status" value="1"/>
</dbReference>
<dbReference type="EMBL" id="LR590464">
    <property type="protein sequence ID" value="VTP65614.1"/>
    <property type="molecule type" value="Genomic_DNA"/>
</dbReference>
<proteinExistence type="predicted"/>
<keyword evidence="1" id="KW-0597">Phosphoprotein</keyword>
<evidence type="ECO:0000313" key="4">
    <source>
        <dbReference type="Proteomes" id="UP000310719"/>
    </source>
</evidence>
<sequence>MKVLIVDDNITRRTEISNLLIDKVGLSENEIFLAANTQKAKDLLRGICFDFLILDVVYRKEMNRRVPNMV</sequence>
<dbReference type="InterPro" id="IPR001789">
    <property type="entry name" value="Sig_transdc_resp-reg_receiver"/>
</dbReference>